<evidence type="ECO:0000313" key="1">
    <source>
        <dbReference type="EMBL" id="CAL4229855.1"/>
    </source>
</evidence>
<organism evidence="1 2">
    <name type="scientific">Meganyctiphanes norvegica</name>
    <name type="common">Northern krill</name>
    <name type="synonym">Thysanopoda norvegica</name>
    <dbReference type="NCBI Taxonomy" id="48144"/>
    <lineage>
        <taxon>Eukaryota</taxon>
        <taxon>Metazoa</taxon>
        <taxon>Ecdysozoa</taxon>
        <taxon>Arthropoda</taxon>
        <taxon>Crustacea</taxon>
        <taxon>Multicrustacea</taxon>
        <taxon>Malacostraca</taxon>
        <taxon>Eumalacostraca</taxon>
        <taxon>Eucarida</taxon>
        <taxon>Euphausiacea</taxon>
        <taxon>Euphausiidae</taxon>
        <taxon>Meganyctiphanes</taxon>
    </lineage>
</organism>
<name>A0AAV2SRJ8_MEGNR</name>
<evidence type="ECO:0000313" key="2">
    <source>
        <dbReference type="Proteomes" id="UP001497623"/>
    </source>
</evidence>
<dbReference type="EMBL" id="CAXKWB010107395">
    <property type="protein sequence ID" value="CAL4229855.1"/>
    <property type="molecule type" value="Genomic_DNA"/>
</dbReference>
<proteinExistence type="predicted"/>
<keyword evidence="2" id="KW-1185">Reference proteome</keyword>
<reference evidence="1 2" key="1">
    <citation type="submission" date="2024-05" db="EMBL/GenBank/DDBJ databases">
        <authorList>
            <person name="Wallberg A."/>
        </authorList>
    </citation>
    <scope>NUCLEOTIDE SEQUENCE [LARGE SCALE GENOMIC DNA]</scope>
</reference>
<sequence length="128" mass="14747">MGRDLLLSWPRVAAAPCGGYCCRRRRRRLRQCRVHWHRPTWFCYSIHLRTVTACLPNGFQRTYTATGLHQGIHGATMPRPRPLLPRSRNGRVLSFSAKALRAQRGVQGTQSDQQLTDLFIKIKYCITV</sequence>
<dbReference type="Proteomes" id="UP001497623">
    <property type="component" value="Unassembled WGS sequence"/>
</dbReference>
<gene>
    <name evidence="1" type="ORF">MNOR_LOCUS39705</name>
</gene>
<comment type="caution">
    <text evidence="1">The sequence shown here is derived from an EMBL/GenBank/DDBJ whole genome shotgun (WGS) entry which is preliminary data.</text>
</comment>
<dbReference type="AlphaFoldDB" id="A0AAV2SRJ8"/>
<evidence type="ECO:0008006" key="3">
    <source>
        <dbReference type="Google" id="ProtNLM"/>
    </source>
</evidence>
<accession>A0AAV2SRJ8</accession>
<protein>
    <recommendedName>
        <fullName evidence="3">Secreted protein</fullName>
    </recommendedName>
</protein>